<dbReference type="Pfam" id="PF19278">
    <property type="entry name" value="Hydant_A_C"/>
    <property type="match status" value="1"/>
</dbReference>
<dbReference type="RefSeq" id="WP_367957452.1">
    <property type="nucleotide sequence ID" value="NZ_JBDPGJ010000010.1"/>
</dbReference>
<dbReference type="Proteomes" id="UP001556692">
    <property type="component" value="Unassembled WGS sequence"/>
</dbReference>
<evidence type="ECO:0000259" key="2">
    <source>
        <dbReference type="Pfam" id="PF05378"/>
    </source>
</evidence>
<feature type="domain" description="Acetophenone carboxylase-like C-terminal" evidence="3">
    <location>
        <begin position="502"/>
        <end position="673"/>
    </location>
</feature>
<gene>
    <name evidence="4" type="ORF">ABGN05_28490</name>
</gene>
<evidence type="ECO:0000259" key="1">
    <source>
        <dbReference type="Pfam" id="PF01968"/>
    </source>
</evidence>
<evidence type="ECO:0000259" key="3">
    <source>
        <dbReference type="Pfam" id="PF19278"/>
    </source>
</evidence>
<dbReference type="InterPro" id="IPR045079">
    <property type="entry name" value="Oxoprolinase-like"/>
</dbReference>
<feature type="domain" description="Hydantoinase A/oxoprolinase" evidence="1">
    <location>
        <begin position="200"/>
        <end position="485"/>
    </location>
</feature>
<organism evidence="4 5">
    <name type="scientific">Aquibium pacificus</name>
    <dbReference type="NCBI Taxonomy" id="3153579"/>
    <lineage>
        <taxon>Bacteria</taxon>
        <taxon>Pseudomonadati</taxon>
        <taxon>Pseudomonadota</taxon>
        <taxon>Alphaproteobacteria</taxon>
        <taxon>Hyphomicrobiales</taxon>
        <taxon>Phyllobacteriaceae</taxon>
        <taxon>Aquibium</taxon>
    </lineage>
</organism>
<comment type="caution">
    <text evidence="4">The sequence shown here is derived from an EMBL/GenBank/DDBJ whole genome shotgun (WGS) entry which is preliminary data.</text>
</comment>
<dbReference type="InterPro" id="IPR008040">
    <property type="entry name" value="Hydant_A_N"/>
</dbReference>
<reference evidence="4 5" key="1">
    <citation type="submission" date="2024-05" db="EMBL/GenBank/DDBJ databases">
        <authorList>
            <person name="Jiang F."/>
        </authorList>
    </citation>
    <scope>NUCLEOTIDE SEQUENCE [LARGE SCALE GENOMIC DNA]</scope>
    <source>
        <strain evidence="4 5">LZ166</strain>
    </source>
</reference>
<proteinExistence type="predicted"/>
<keyword evidence="5" id="KW-1185">Reference proteome</keyword>
<dbReference type="InterPro" id="IPR002821">
    <property type="entry name" value="Hydantoinase_A"/>
</dbReference>
<dbReference type="InterPro" id="IPR043129">
    <property type="entry name" value="ATPase_NBD"/>
</dbReference>
<sequence>MKIVGVDVGGTFTDFHILDVGKGASQVFKLSSTPDNPADAILDGLREIVTRGLADANEIDRICHGTTVATNALIQRKGGRIALVTTEGFRDLLEIGRQTRPHMYDLNLDYPAPLVDRELRLTAPERVDAKGAVIRALTDRDIDEIVEALKASGVRSCAVCLLFSFLNPEHERRLAAAIEAAGIEVSLSSEVQPEFREYERMSTTVLNAYLVPVMNHYLERLENVLADELPEASVGINQSSGGLMSVRQARRFPVRTALSGPAGGVIGAAHVARHSRADNVITLDMGGTSADVCLISRGQAGIAYDRSIGGFPVRLPMVDVNAVGAGGGSIAWFDTGGMLKVGPYSAGAKPGPACYGLGGTEPTVTDANLILGRLSSRGLLAGRVPLEVELARDAFRPIAERLGMSLEHAALGCIDIVVANMVRAIRSVSVERGHDPRDFTLMPFGGGGPLHAEDVARALSIGSVIVPPHPGILCAQGIVVSDLKENMVRTNRMPLVAASVPAIRAVAAELLEESERWFEIEEISPERRSTTLSLDLRYVGQNYELSVEASPERIREIGADSLVDRLSDDFHAIHEANYGHNDPAAAIEVVNFRCVARGGLHRLGEAEARELRTDRPTPRETRSVWFSRSGAVETPIYDRADLAPGHVVKGPAVIEQMDTTTLVHPGTVATMDSGMNLLLELAR</sequence>
<dbReference type="Pfam" id="PF05378">
    <property type="entry name" value="Hydant_A_N"/>
    <property type="match status" value="1"/>
</dbReference>
<dbReference type="PANTHER" id="PTHR11365:SF23">
    <property type="entry name" value="HYPOTHETICAL 5-OXOPROLINASE (EUROFUNG)-RELATED"/>
    <property type="match status" value="1"/>
</dbReference>
<dbReference type="InterPro" id="IPR049517">
    <property type="entry name" value="ACX-like_C"/>
</dbReference>
<evidence type="ECO:0000313" key="4">
    <source>
        <dbReference type="EMBL" id="MEX0409587.1"/>
    </source>
</evidence>
<protein>
    <submittedName>
        <fullName evidence="4">Hydantoinase/oxoprolinase family protein</fullName>
    </submittedName>
</protein>
<evidence type="ECO:0000313" key="5">
    <source>
        <dbReference type="Proteomes" id="UP001556692"/>
    </source>
</evidence>
<dbReference type="Pfam" id="PF01968">
    <property type="entry name" value="Hydantoinase_A"/>
    <property type="match status" value="1"/>
</dbReference>
<dbReference type="PANTHER" id="PTHR11365">
    <property type="entry name" value="5-OXOPROLINASE RELATED"/>
    <property type="match status" value="1"/>
</dbReference>
<feature type="domain" description="Hydantoinase/oxoprolinase N-terminal" evidence="2">
    <location>
        <begin position="4"/>
        <end position="180"/>
    </location>
</feature>
<dbReference type="SUPFAM" id="SSF53067">
    <property type="entry name" value="Actin-like ATPase domain"/>
    <property type="match status" value="1"/>
</dbReference>
<name>A0ABV3SRZ8_9HYPH</name>
<dbReference type="EMBL" id="JBDPGJ010000010">
    <property type="protein sequence ID" value="MEX0409587.1"/>
    <property type="molecule type" value="Genomic_DNA"/>
</dbReference>
<accession>A0ABV3SRZ8</accession>